<feature type="non-terminal residue" evidence="2">
    <location>
        <position position="69"/>
    </location>
</feature>
<gene>
    <name evidence="2" type="ORF">METZ01_LOCUS217150</name>
</gene>
<protein>
    <recommendedName>
        <fullName evidence="3">DNA translocase FtsK 4TM region domain-containing protein</fullName>
    </recommendedName>
</protein>
<keyword evidence="1" id="KW-0812">Transmembrane</keyword>
<feature type="transmembrane region" description="Helical" evidence="1">
    <location>
        <begin position="21"/>
        <end position="44"/>
    </location>
</feature>
<dbReference type="AlphaFoldDB" id="A0A382FME3"/>
<sequence>MSETVKKRSKSRVSGVDRFLTFIRVLMATLIVLGVVAFISQQIWPNNPFAEWRNPDARGLTGDQFKGLV</sequence>
<name>A0A382FME3_9ZZZZ</name>
<proteinExistence type="predicted"/>
<keyword evidence="1" id="KW-1133">Transmembrane helix</keyword>
<dbReference type="EMBL" id="UINC01050845">
    <property type="protein sequence ID" value="SVB64296.1"/>
    <property type="molecule type" value="Genomic_DNA"/>
</dbReference>
<evidence type="ECO:0008006" key="3">
    <source>
        <dbReference type="Google" id="ProtNLM"/>
    </source>
</evidence>
<reference evidence="2" key="1">
    <citation type="submission" date="2018-05" db="EMBL/GenBank/DDBJ databases">
        <authorList>
            <person name="Lanie J.A."/>
            <person name="Ng W.-L."/>
            <person name="Kazmierczak K.M."/>
            <person name="Andrzejewski T.M."/>
            <person name="Davidsen T.M."/>
            <person name="Wayne K.J."/>
            <person name="Tettelin H."/>
            <person name="Glass J.I."/>
            <person name="Rusch D."/>
            <person name="Podicherti R."/>
            <person name="Tsui H.-C.T."/>
            <person name="Winkler M.E."/>
        </authorList>
    </citation>
    <scope>NUCLEOTIDE SEQUENCE</scope>
</reference>
<evidence type="ECO:0000313" key="2">
    <source>
        <dbReference type="EMBL" id="SVB64296.1"/>
    </source>
</evidence>
<keyword evidence="1" id="KW-0472">Membrane</keyword>
<organism evidence="2">
    <name type="scientific">marine metagenome</name>
    <dbReference type="NCBI Taxonomy" id="408172"/>
    <lineage>
        <taxon>unclassified sequences</taxon>
        <taxon>metagenomes</taxon>
        <taxon>ecological metagenomes</taxon>
    </lineage>
</organism>
<evidence type="ECO:0000256" key="1">
    <source>
        <dbReference type="SAM" id="Phobius"/>
    </source>
</evidence>
<accession>A0A382FME3</accession>